<dbReference type="Proteomes" id="UP001159364">
    <property type="component" value="Linkage Group LG07"/>
</dbReference>
<dbReference type="EMBL" id="JAIWQS010000007">
    <property type="protein sequence ID" value="KAJ8759558.1"/>
    <property type="molecule type" value="Genomic_DNA"/>
</dbReference>
<comment type="similarity">
    <text evidence="1">Belongs to the plant acyltransferase family.</text>
</comment>
<keyword evidence="2" id="KW-0808">Transferase</keyword>
<dbReference type="GO" id="GO:0016746">
    <property type="term" value="F:acyltransferase activity"/>
    <property type="evidence" value="ECO:0007669"/>
    <property type="project" value="UniProtKB-KW"/>
</dbReference>
<evidence type="ECO:0000256" key="2">
    <source>
        <dbReference type="ARBA" id="ARBA00022679"/>
    </source>
</evidence>
<sequence>MDPPLSKQHFGNIMVEPLVATAETKANDGCCYGIIRQMRETISSVDAEYVKKLKGEGYLDIMKKRAEKFKEENVTSIIFTSCCRFPLYDIDFGWGKPTWVGLGGWAFGNFITIFDSKVEGDIELCVRLKDEVMANFQNDEELRASFSPIPSFFPGQEGKPEARAYGI</sequence>
<reference evidence="4 5" key="1">
    <citation type="submission" date="2021-09" db="EMBL/GenBank/DDBJ databases">
        <title>Genomic insights and catalytic innovation underlie evolution of tropane alkaloids biosynthesis.</title>
        <authorList>
            <person name="Wang Y.-J."/>
            <person name="Tian T."/>
            <person name="Huang J.-P."/>
            <person name="Huang S.-X."/>
        </authorList>
    </citation>
    <scope>NUCLEOTIDE SEQUENCE [LARGE SCALE GENOMIC DNA]</scope>
    <source>
        <strain evidence="4">KIB-2018</strain>
        <tissue evidence="4">Leaf</tissue>
    </source>
</reference>
<dbReference type="Gene3D" id="3.30.559.10">
    <property type="entry name" value="Chloramphenicol acetyltransferase-like domain"/>
    <property type="match status" value="1"/>
</dbReference>
<evidence type="ECO:0000256" key="3">
    <source>
        <dbReference type="ARBA" id="ARBA00023315"/>
    </source>
</evidence>
<dbReference type="Pfam" id="PF02458">
    <property type="entry name" value="Transferase"/>
    <property type="match status" value="1"/>
</dbReference>
<dbReference type="InterPro" id="IPR023213">
    <property type="entry name" value="CAT-like_dom_sf"/>
</dbReference>
<organism evidence="4 5">
    <name type="scientific">Erythroxylum novogranatense</name>
    <dbReference type="NCBI Taxonomy" id="1862640"/>
    <lineage>
        <taxon>Eukaryota</taxon>
        <taxon>Viridiplantae</taxon>
        <taxon>Streptophyta</taxon>
        <taxon>Embryophyta</taxon>
        <taxon>Tracheophyta</taxon>
        <taxon>Spermatophyta</taxon>
        <taxon>Magnoliopsida</taxon>
        <taxon>eudicotyledons</taxon>
        <taxon>Gunneridae</taxon>
        <taxon>Pentapetalae</taxon>
        <taxon>rosids</taxon>
        <taxon>fabids</taxon>
        <taxon>Malpighiales</taxon>
        <taxon>Erythroxylaceae</taxon>
        <taxon>Erythroxylum</taxon>
    </lineage>
</organism>
<evidence type="ECO:0000256" key="1">
    <source>
        <dbReference type="ARBA" id="ARBA00009861"/>
    </source>
</evidence>
<gene>
    <name evidence="4" type="ORF">K2173_007183</name>
</gene>
<keyword evidence="3" id="KW-0012">Acyltransferase</keyword>
<protein>
    <submittedName>
        <fullName evidence="4">Uncharacterized protein</fullName>
    </submittedName>
</protein>
<proteinExistence type="inferred from homology"/>
<comment type="caution">
    <text evidence="4">The sequence shown here is derived from an EMBL/GenBank/DDBJ whole genome shotgun (WGS) entry which is preliminary data.</text>
</comment>
<accession>A0AAV8SZR2</accession>
<dbReference type="AlphaFoldDB" id="A0AAV8SZR2"/>
<evidence type="ECO:0000313" key="4">
    <source>
        <dbReference type="EMBL" id="KAJ8759558.1"/>
    </source>
</evidence>
<name>A0AAV8SZR2_9ROSI</name>
<evidence type="ECO:0000313" key="5">
    <source>
        <dbReference type="Proteomes" id="UP001159364"/>
    </source>
</evidence>
<keyword evidence="5" id="KW-1185">Reference proteome</keyword>
<dbReference type="PANTHER" id="PTHR31623">
    <property type="entry name" value="F21J9.9"/>
    <property type="match status" value="1"/>
</dbReference>
<dbReference type="PANTHER" id="PTHR31623:SF46">
    <property type="entry name" value="VINORINE SYNTHASE-LIKE"/>
    <property type="match status" value="1"/>
</dbReference>